<organism evidence="3 4">
    <name type="scientific">Stentor coeruleus</name>
    <dbReference type="NCBI Taxonomy" id="5963"/>
    <lineage>
        <taxon>Eukaryota</taxon>
        <taxon>Sar</taxon>
        <taxon>Alveolata</taxon>
        <taxon>Ciliophora</taxon>
        <taxon>Postciliodesmatophora</taxon>
        <taxon>Heterotrichea</taxon>
        <taxon>Heterotrichida</taxon>
        <taxon>Stentoridae</taxon>
        <taxon>Stentor</taxon>
    </lineage>
</organism>
<comment type="caution">
    <text evidence="3">The sequence shown here is derived from an EMBL/GenBank/DDBJ whole genome shotgun (WGS) entry which is preliminary data.</text>
</comment>
<keyword evidence="1" id="KW-0812">Transmembrane</keyword>
<evidence type="ECO:0000313" key="4">
    <source>
        <dbReference type="Proteomes" id="UP000187209"/>
    </source>
</evidence>
<feature type="transmembrane region" description="Helical" evidence="1">
    <location>
        <begin position="40"/>
        <end position="59"/>
    </location>
</feature>
<dbReference type="AlphaFoldDB" id="A0A1R2CFT0"/>
<keyword evidence="1" id="KW-0472">Membrane</keyword>
<accession>A0A1R2CFT0</accession>
<sequence>MVLEVDFLRQHSVFTRLDNLPFLILHGIFIVHNWKSHYDWIYLLTSVLLMLIQAFLFLSTQWSSWVNAKIAYFPSTKENATHALVKPLQKKYSHRPFTIVPVR</sequence>
<dbReference type="InterPro" id="IPR057255">
    <property type="entry name" value="2TM_P5A-ATPase"/>
</dbReference>
<reference evidence="3 4" key="1">
    <citation type="submission" date="2016-11" db="EMBL/GenBank/DDBJ databases">
        <title>The macronuclear genome of Stentor coeruleus: a giant cell with tiny introns.</title>
        <authorList>
            <person name="Slabodnick M."/>
            <person name="Ruby J.G."/>
            <person name="Reiff S.B."/>
            <person name="Swart E.C."/>
            <person name="Gosai S."/>
            <person name="Prabakaran S."/>
            <person name="Witkowska E."/>
            <person name="Larue G.E."/>
            <person name="Fisher S."/>
            <person name="Freeman R.M."/>
            <person name="Gunawardena J."/>
            <person name="Chu W."/>
            <person name="Stover N.A."/>
            <person name="Gregory B.D."/>
            <person name="Nowacki M."/>
            <person name="Derisi J."/>
            <person name="Roy S.W."/>
            <person name="Marshall W.F."/>
            <person name="Sood P."/>
        </authorList>
    </citation>
    <scope>NUCLEOTIDE SEQUENCE [LARGE SCALE GENOMIC DNA]</scope>
    <source>
        <strain evidence="3">WM001</strain>
    </source>
</reference>
<keyword evidence="4" id="KW-1185">Reference proteome</keyword>
<evidence type="ECO:0000259" key="2">
    <source>
        <dbReference type="Pfam" id="PF23143"/>
    </source>
</evidence>
<proteinExistence type="predicted"/>
<dbReference type="EMBL" id="MPUH01000165">
    <property type="protein sequence ID" value="OMJ87879.1"/>
    <property type="molecule type" value="Genomic_DNA"/>
</dbReference>
<name>A0A1R2CFT0_9CILI</name>
<gene>
    <name evidence="3" type="ORF">SteCoe_10281</name>
</gene>
<evidence type="ECO:0000313" key="3">
    <source>
        <dbReference type="EMBL" id="OMJ87879.1"/>
    </source>
</evidence>
<feature type="domain" description="P5A-ATPase transmembrane helical hairpin" evidence="2">
    <location>
        <begin position="13"/>
        <end position="72"/>
    </location>
</feature>
<feature type="transmembrane region" description="Helical" evidence="1">
    <location>
        <begin position="17"/>
        <end position="34"/>
    </location>
</feature>
<evidence type="ECO:0000256" key="1">
    <source>
        <dbReference type="SAM" id="Phobius"/>
    </source>
</evidence>
<keyword evidence="1" id="KW-1133">Transmembrane helix</keyword>
<dbReference type="Proteomes" id="UP000187209">
    <property type="component" value="Unassembled WGS sequence"/>
</dbReference>
<protein>
    <recommendedName>
        <fullName evidence="2">P5A-ATPase transmembrane helical hairpin domain-containing protein</fullName>
    </recommendedName>
</protein>
<dbReference type="Pfam" id="PF23143">
    <property type="entry name" value="2TM_P5A-ATPase"/>
    <property type="match status" value="1"/>
</dbReference>